<reference evidence="2" key="1">
    <citation type="submission" date="2020-12" db="EMBL/GenBank/DDBJ databases">
        <title>Vagococcus allomyrinae sp. nov. and Enterococcus lavae sp. nov., isolated from the larvae of Allomyrina dichotoma.</title>
        <authorList>
            <person name="Lee S.D."/>
        </authorList>
    </citation>
    <scope>NUCLEOTIDE SEQUENCE</scope>
    <source>
        <strain evidence="2">BWB3-3</strain>
    </source>
</reference>
<dbReference type="Pfam" id="PF01074">
    <property type="entry name" value="Glyco_hydro_38N"/>
    <property type="match status" value="1"/>
</dbReference>
<dbReference type="InterPro" id="IPR027291">
    <property type="entry name" value="Glyco_hydro_38_N_sf"/>
</dbReference>
<dbReference type="RefSeq" id="WP_209529757.1">
    <property type="nucleotide sequence ID" value="NZ_JAEEGA010000010.1"/>
</dbReference>
<gene>
    <name evidence="2" type="ORF">I6N95_15940</name>
</gene>
<organism evidence="2 3">
    <name type="scientific">Vagococcus allomyrinae</name>
    <dbReference type="NCBI Taxonomy" id="2794353"/>
    <lineage>
        <taxon>Bacteria</taxon>
        <taxon>Bacillati</taxon>
        <taxon>Bacillota</taxon>
        <taxon>Bacilli</taxon>
        <taxon>Lactobacillales</taxon>
        <taxon>Enterococcaceae</taxon>
        <taxon>Vagococcus</taxon>
    </lineage>
</organism>
<sequence>MKQLSKKWKIYLIHHSHTDIGYTDRQEKIERYHVDFIRQAIAIVDDIKAGKKEWDGFCWTCENYWQVENFYKHASPEERQTFEQYVEEGYLDVGLNYLNMTELVDKDILERMLARGKVFADGIKRPLTSAMTADINGFAWGYSQSLVDQGVKNLFSCLHAHHGMHPLFKKQRPFWWETPNGEQLLVWNSDHYHLGNEFYLAPNGQTSYQIKDEFVGDLTTDQLVVAEKRIFRYLANLEKEDYPYDFVPTMISGFISDNAAPNGEIIPLLRRWNQQFGQDVEIEMVGLNHFFEILRQQPQEIPVYSGDWPDWWADGVGSTPAATKIYRDAQRKYQLSLKLGSNGTGQPDQFQLAEDNLMMYAEHTWGYSSSVSEPWNTLVNDLDFRKAAYATNANRQISSHLDELLSELGEVSIRPNREKYFKVINPHDRPVKDHVKVLIEDWETIDNQRITGDLTDYFEVIDCRSGAILACQVEKTARAIEIAFVISLDAEESCKVQVVKKQYEPAIFRNEAYIGSDGVEDIATYPGKILTNSSYEIVNQFFQLTFDHQGIASIKNRQTQQELVRQDSQRPFIGIYEKTPITTDPCDERRRMGRNRKGRVVERQIAVLEEVQLINDGAVYTTIQLNYQLAGTQFYYLRLKVYKELPVITAVVRLQKQNEWAPENLYVSLPFSLGTGTTTFMEKTGTLFRPGIDQLPGTNTDFYLLQNGFCLTKEEEPSLVVALKDTPLVTVGELDHHLIELCSPATHQKNQQALYSWVMNNYWETNFKVDLSGFYEFEYNLALAPAEKTVAELAAFCQGINQGIMAIPI</sequence>
<dbReference type="Gene3D" id="3.20.110.10">
    <property type="entry name" value="Glycoside hydrolase 38, N terminal domain"/>
    <property type="match status" value="1"/>
</dbReference>
<dbReference type="GO" id="GO:0004559">
    <property type="term" value="F:alpha-mannosidase activity"/>
    <property type="evidence" value="ECO:0007669"/>
    <property type="project" value="InterPro"/>
</dbReference>
<keyword evidence="3" id="KW-1185">Reference proteome</keyword>
<dbReference type="EMBL" id="JAEEGA010000010">
    <property type="protein sequence ID" value="MBP1042510.1"/>
    <property type="molecule type" value="Genomic_DNA"/>
</dbReference>
<dbReference type="CDD" id="cd10791">
    <property type="entry name" value="GH38N_AMII_like_1"/>
    <property type="match status" value="1"/>
</dbReference>
<evidence type="ECO:0000313" key="2">
    <source>
        <dbReference type="EMBL" id="MBP1042510.1"/>
    </source>
</evidence>
<evidence type="ECO:0000259" key="1">
    <source>
        <dbReference type="Pfam" id="PF01074"/>
    </source>
</evidence>
<dbReference type="GO" id="GO:0030246">
    <property type="term" value="F:carbohydrate binding"/>
    <property type="evidence" value="ECO:0007669"/>
    <property type="project" value="InterPro"/>
</dbReference>
<dbReference type="GO" id="GO:0006013">
    <property type="term" value="P:mannose metabolic process"/>
    <property type="evidence" value="ECO:0007669"/>
    <property type="project" value="InterPro"/>
</dbReference>
<dbReference type="InterPro" id="IPR011013">
    <property type="entry name" value="Gal_mutarotase_sf_dom"/>
</dbReference>
<feature type="domain" description="Glycoside hydrolase family 38 N-terminal" evidence="1">
    <location>
        <begin position="9"/>
        <end position="304"/>
    </location>
</feature>
<dbReference type="Proteomes" id="UP000674938">
    <property type="component" value="Unassembled WGS sequence"/>
</dbReference>
<dbReference type="InterPro" id="IPR000602">
    <property type="entry name" value="Glyco_hydro_38_N"/>
</dbReference>
<proteinExistence type="predicted"/>
<comment type="caution">
    <text evidence="2">The sequence shown here is derived from an EMBL/GenBank/DDBJ whole genome shotgun (WGS) entry which is preliminary data.</text>
</comment>
<protein>
    <recommendedName>
        <fullName evidence="1">Glycoside hydrolase family 38 N-terminal domain-containing protein</fullName>
    </recommendedName>
</protein>
<accession>A0A940SVN6</accession>
<dbReference type="InterPro" id="IPR011330">
    <property type="entry name" value="Glyco_hydro/deAcase_b/a-brl"/>
</dbReference>
<dbReference type="AlphaFoldDB" id="A0A940SVN6"/>
<dbReference type="SUPFAM" id="SSF74650">
    <property type="entry name" value="Galactose mutarotase-like"/>
    <property type="match status" value="1"/>
</dbReference>
<dbReference type="SUPFAM" id="SSF88713">
    <property type="entry name" value="Glycoside hydrolase/deacetylase"/>
    <property type="match status" value="1"/>
</dbReference>
<name>A0A940SVN6_9ENTE</name>
<evidence type="ECO:0000313" key="3">
    <source>
        <dbReference type="Proteomes" id="UP000674938"/>
    </source>
</evidence>